<dbReference type="EMBL" id="KN880594">
    <property type="protein sequence ID" value="KIY65335.1"/>
    <property type="molecule type" value="Genomic_DNA"/>
</dbReference>
<keyword evidence="3" id="KW-1185">Reference proteome</keyword>
<sequence>MSADLDADLYDLYADLDEAPTVKTDDSVSPAAVKTEQPAATKPETSTPSAIPTYSSGSDAKPYNVNAGLQSIPTYEENTDARENSFANQGSGGGDRGVRPSEMKDEGPVGRWLHGVDLRRVRC</sequence>
<feature type="compositionally biased region" description="Polar residues" evidence="1">
    <location>
        <begin position="43"/>
        <end position="58"/>
    </location>
</feature>
<evidence type="ECO:0000313" key="3">
    <source>
        <dbReference type="Proteomes" id="UP000054007"/>
    </source>
</evidence>
<accession>A0A0D7B554</accession>
<feature type="region of interest" description="Disordered" evidence="1">
    <location>
        <begin position="16"/>
        <end position="109"/>
    </location>
</feature>
<proteinExistence type="predicted"/>
<feature type="compositionally biased region" description="Basic and acidic residues" evidence="1">
    <location>
        <begin position="96"/>
        <end position="109"/>
    </location>
</feature>
<gene>
    <name evidence="2" type="ORF">CYLTODRAFT_67070</name>
</gene>
<evidence type="ECO:0000313" key="2">
    <source>
        <dbReference type="EMBL" id="KIY65335.1"/>
    </source>
</evidence>
<organism evidence="2 3">
    <name type="scientific">Cylindrobasidium torrendii FP15055 ss-10</name>
    <dbReference type="NCBI Taxonomy" id="1314674"/>
    <lineage>
        <taxon>Eukaryota</taxon>
        <taxon>Fungi</taxon>
        <taxon>Dikarya</taxon>
        <taxon>Basidiomycota</taxon>
        <taxon>Agaricomycotina</taxon>
        <taxon>Agaricomycetes</taxon>
        <taxon>Agaricomycetidae</taxon>
        <taxon>Agaricales</taxon>
        <taxon>Marasmiineae</taxon>
        <taxon>Physalacriaceae</taxon>
        <taxon>Cylindrobasidium</taxon>
    </lineage>
</organism>
<reference evidence="2 3" key="1">
    <citation type="journal article" date="2015" name="Fungal Genet. Biol.">
        <title>Evolution of novel wood decay mechanisms in Agaricales revealed by the genome sequences of Fistulina hepatica and Cylindrobasidium torrendii.</title>
        <authorList>
            <person name="Floudas D."/>
            <person name="Held B.W."/>
            <person name="Riley R."/>
            <person name="Nagy L.G."/>
            <person name="Koehler G."/>
            <person name="Ransdell A.S."/>
            <person name="Younus H."/>
            <person name="Chow J."/>
            <person name="Chiniquy J."/>
            <person name="Lipzen A."/>
            <person name="Tritt A."/>
            <person name="Sun H."/>
            <person name="Haridas S."/>
            <person name="LaButti K."/>
            <person name="Ohm R.A."/>
            <person name="Kues U."/>
            <person name="Blanchette R.A."/>
            <person name="Grigoriev I.V."/>
            <person name="Minto R.E."/>
            <person name="Hibbett D.S."/>
        </authorList>
    </citation>
    <scope>NUCLEOTIDE SEQUENCE [LARGE SCALE GENOMIC DNA]</scope>
    <source>
        <strain evidence="2 3">FP15055 ss-10</strain>
    </source>
</reference>
<dbReference type="AlphaFoldDB" id="A0A0D7B554"/>
<evidence type="ECO:0000256" key="1">
    <source>
        <dbReference type="SAM" id="MobiDB-lite"/>
    </source>
</evidence>
<name>A0A0D7B554_9AGAR</name>
<dbReference type="Proteomes" id="UP000054007">
    <property type="component" value="Unassembled WGS sequence"/>
</dbReference>
<protein>
    <submittedName>
        <fullName evidence="2">Uncharacterized protein</fullName>
    </submittedName>
</protein>